<keyword evidence="3 5" id="KW-0067">ATP-binding</keyword>
<dbReference type="AlphaFoldDB" id="A0A5B8VB08"/>
<dbReference type="Pfam" id="PF00005">
    <property type="entry name" value="ABC_tran"/>
    <property type="match status" value="1"/>
</dbReference>
<name>A0A5B8VB08_9BACT</name>
<keyword evidence="1" id="KW-0813">Transport</keyword>
<dbReference type="PROSITE" id="PS50893">
    <property type="entry name" value="ABC_TRANSPORTER_2"/>
    <property type="match status" value="1"/>
</dbReference>
<dbReference type="PANTHER" id="PTHR42781">
    <property type="entry name" value="SPERMIDINE/PUTRESCINE IMPORT ATP-BINDING PROTEIN POTA"/>
    <property type="match status" value="1"/>
</dbReference>
<keyword evidence="2" id="KW-0547">Nucleotide-binding</keyword>
<dbReference type="InterPro" id="IPR027417">
    <property type="entry name" value="P-loop_NTPase"/>
</dbReference>
<feature type="domain" description="ABC transporter" evidence="4">
    <location>
        <begin position="1"/>
        <end position="234"/>
    </location>
</feature>
<evidence type="ECO:0000256" key="3">
    <source>
        <dbReference type="ARBA" id="ARBA00022840"/>
    </source>
</evidence>
<protein>
    <submittedName>
        <fullName evidence="5">ATP-binding cassette domain-containing protein</fullName>
    </submittedName>
</protein>
<dbReference type="KEGG" id="pgin:FRZ67_12450"/>
<sequence>MISFSLQKKLHAANGNMLFDISHNIKPCSFIGIYGASGAGKTSLLRMLAGFLEPEKGFIKVQENNWYSSNRKINLAPQKRSIGFVFQDYALFPNMTVKENLLFAIDKASPKNLVEELLALVELEQLHNRKIQTLSGGQKQRVALARALVRKPDLLLLDEPLSALDEELRDKLQSLILNVHKQFNLTTLLVSHDIAEMIRLADEILFIKDGVVEKSGSPVEMFAAHNNGTLQLGGIVIDKINDELCLLIGRDLFRIKVDATKLISFEKGDSVMVNLETKDVKLKKLV</sequence>
<accession>A0A5B8VB08</accession>
<dbReference type="SUPFAM" id="SSF52540">
    <property type="entry name" value="P-loop containing nucleoside triphosphate hydrolases"/>
    <property type="match status" value="1"/>
</dbReference>
<dbReference type="RefSeq" id="WP_147189878.1">
    <property type="nucleotide sequence ID" value="NZ_CP042435.1"/>
</dbReference>
<dbReference type="PANTHER" id="PTHR42781:SF4">
    <property type="entry name" value="SPERMIDINE_PUTRESCINE IMPORT ATP-BINDING PROTEIN POTA"/>
    <property type="match status" value="1"/>
</dbReference>
<dbReference type="InterPro" id="IPR017871">
    <property type="entry name" value="ABC_transporter-like_CS"/>
</dbReference>
<organism evidence="5 6">
    <name type="scientific">Panacibacter ginsenosidivorans</name>
    <dbReference type="NCBI Taxonomy" id="1813871"/>
    <lineage>
        <taxon>Bacteria</taxon>
        <taxon>Pseudomonadati</taxon>
        <taxon>Bacteroidota</taxon>
        <taxon>Chitinophagia</taxon>
        <taxon>Chitinophagales</taxon>
        <taxon>Chitinophagaceae</taxon>
        <taxon>Panacibacter</taxon>
    </lineage>
</organism>
<evidence type="ECO:0000313" key="6">
    <source>
        <dbReference type="Proteomes" id="UP000321533"/>
    </source>
</evidence>
<dbReference type="SMART" id="SM00382">
    <property type="entry name" value="AAA"/>
    <property type="match status" value="1"/>
</dbReference>
<dbReference type="GO" id="GO:0016887">
    <property type="term" value="F:ATP hydrolysis activity"/>
    <property type="evidence" value="ECO:0007669"/>
    <property type="project" value="InterPro"/>
</dbReference>
<evidence type="ECO:0000313" key="5">
    <source>
        <dbReference type="EMBL" id="QEC68071.1"/>
    </source>
</evidence>
<evidence type="ECO:0000256" key="2">
    <source>
        <dbReference type="ARBA" id="ARBA00022741"/>
    </source>
</evidence>
<dbReference type="EMBL" id="CP042435">
    <property type="protein sequence ID" value="QEC68071.1"/>
    <property type="molecule type" value="Genomic_DNA"/>
</dbReference>
<proteinExistence type="predicted"/>
<evidence type="ECO:0000259" key="4">
    <source>
        <dbReference type="PROSITE" id="PS50893"/>
    </source>
</evidence>
<keyword evidence="6" id="KW-1185">Reference proteome</keyword>
<dbReference type="InterPro" id="IPR003439">
    <property type="entry name" value="ABC_transporter-like_ATP-bd"/>
</dbReference>
<reference evidence="5 6" key="1">
    <citation type="journal article" date="2016" name="Int. J. Syst. Evol. Microbiol.">
        <title>Panacibacter ginsenosidivorans gen. nov., sp. nov., with ginsenoside converting activity isolated from soil of a ginseng field.</title>
        <authorList>
            <person name="Siddiqi M.Z."/>
            <person name="Muhammad Shafi S."/>
            <person name="Choi K.D."/>
            <person name="Im W.T."/>
        </authorList>
    </citation>
    <scope>NUCLEOTIDE SEQUENCE [LARGE SCALE GENOMIC DNA]</scope>
    <source>
        <strain evidence="5 6">Gsoil1550</strain>
    </source>
</reference>
<evidence type="ECO:0000256" key="1">
    <source>
        <dbReference type="ARBA" id="ARBA00022448"/>
    </source>
</evidence>
<dbReference type="GO" id="GO:0005524">
    <property type="term" value="F:ATP binding"/>
    <property type="evidence" value="ECO:0007669"/>
    <property type="project" value="UniProtKB-KW"/>
</dbReference>
<dbReference type="InterPro" id="IPR003593">
    <property type="entry name" value="AAA+_ATPase"/>
</dbReference>
<dbReference type="InterPro" id="IPR050093">
    <property type="entry name" value="ABC_SmlMolc_Importer"/>
</dbReference>
<dbReference type="PROSITE" id="PS00211">
    <property type="entry name" value="ABC_TRANSPORTER_1"/>
    <property type="match status" value="1"/>
</dbReference>
<dbReference type="Gene3D" id="3.40.50.300">
    <property type="entry name" value="P-loop containing nucleotide triphosphate hydrolases"/>
    <property type="match status" value="1"/>
</dbReference>
<dbReference type="OrthoDB" id="9802264at2"/>
<dbReference type="Proteomes" id="UP000321533">
    <property type="component" value="Chromosome"/>
</dbReference>
<gene>
    <name evidence="5" type="ORF">FRZ67_12450</name>
</gene>